<feature type="compositionally biased region" description="Basic and acidic residues" evidence="1">
    <location>
        <begin position="168"/>
        <end position="177"/>
    </location>
</feature>
<comment type="caution">
    <text evidence="2">The sequence shown here is derived from an EMBL/GenBank/DDBJ whole genome shotgun (WGS) entry which is preliminary data.</text>
</comment>
<proteinExistence type="predicted"/>
<name>A0AA88XG43_PINIB</name>
<feature type="region of interest" description="Disordered" evidence="1">
    <location>
        <begin position="151"/>
        <end position="177"/>
    </location>
</feature>
<sequence>MQTNKRESPKEMILGAHGDGVYLTLANSTRLFRHAEKDLDMSSGRVNLQNHKDNTPACTVMFWRHFVEYPPLLNECFSRYYDPKRVDHRVLDLSGMREKRNICIKNCPFLSSDILSSPAYGVFVSQLKRYARANELKKILTIISTALTIEHKTKHRRTPSKPEVGPGAREEQASPVG</sequence>
<gene>
    <name evidence="2" type="ORF">FSP39_017610</name>
</gene>
<evidence type="ECO:0000256" key="1">
    <source>
        <dbReference type="SAM" id="MobiDB-lite"/>
    </source>
</evidence>
<protein>
    <submittedName>
        <fullName evidence="2">Uncharacterized protein</fullName>
    </submittedName>
</protein>
<keyword evidence="3" id="KW-1185">Reference proteome</keyword>
<accession>A0AA88XG43</accession>
<dbReference type="EMBL" id="VSWD01000013">
    <property type="protein sequence ID" value="KAK3084694.1"/>
    <property type="molecule type" value="Genomic_DNA"/>
</dbReference>
<evidence type="ECO:0000313" key="3">
    <source>
        <dbReference type="Proteomes" id="UP001186944"/>
    </source>
</evidence>
<dbReference type="AlphaFoldDB" id="A0AA88XG43"/>
<reference evidence="2" key="1">
    <citation type="submission" date="2019-08" db="EMBL/GenBank/DDBJ databases">
        <title>The improved chromosome-level genome for the pearl oyster Pinctada fucata martensii using PacBio sequencing and Hi-C.</title>
        <authorList>
            <person name="Zheng Z."/>
        </authorList>
    </citation>
    <scope>NUCLEOTIDE SEQUENCE</scope>
    <source>
        <strain evidence="2">ZZ-2019</strain>
        <tissue evidence="2">Adductor muscle</tissue>
    </source>
</reference>
<dbReference type="Proteomes" id="UP001186944">
    <property type="component" value="Unassembled WGS sequence"/>
</dbReference>
<evidence type="ECO:0000313" key="2">
    <source>
        <dbReference type="EMBL" id="KAK3084694.1"/>
    </source>
</evidence>
<organism evidence="2 3">
    <name type="scientific">Pinctada imbricata</name>
    <name type="common">Atlantic pearl-oyster</name>
    <name type="synonym">Pinctada martensii</name>
    <dbReference type="NCBI Taxonomy" id="66713"/>
    <lineage>
        <taxon>Eukaryota</taxon>
        <taxon>Metazoa</taxon>
        <taxon>Spiralia</taxon>
        <taxon>Lophotrochozoa</taxon>
        <taxon>Mollusca</taxon>
        <taxon>Bivalvia</taxon>
        <taxon>Autobranchia</taxon>
        <taxon>Pteriomorphia</taxon>
        <taxon>Pterioida</taxon>
        <taxon>Pterioidea</taxon>
        <taxon>Pteriidae</taxon>
        <taxon>Pinctada</taxon>
    </lineage>
</organism>